<reference evidence="2" key="1">
    <citation type="journal article" date="2023" name="GigaByte">
        <title>Genome assembly of the bearded iris, Iris pallida Lam.</title>
        <authorList>
            <person name="Bruccoleri R.E."/>
            <person name="Oakeley E.J."/>
            <person name="Faust A.M.E."/>
            <person name="Altorfer M."/>
            <person name="Dessus-Babus S."/>
            <person name="Burckhardt D."/>
            <person name="Oertli M."/>
            <person name="Naumann U."/>
            <person name="Petersen F."/>
            <person name="Wong J."/>
        </authorList>
    </citation>
    <scope>NUCLEOTIDE SEQUENCE</scope>
    <source>
        <strain evidence="2">GSM-AAB239-AS_SAM_17_03QT</strain>
    </source>
</reference>
<dbReference type="PANTHER" id="PTHR35745:SF1">
    <property type="entry name" value="OS04G0513000 PROTEIN"/>
    <property type="match status" value="1"/>
</dbReference>
<evidence type="ECO:0000256" key="1">
    <source>
        <dbReference type="SAM" id="MobiDB-lite"/>
    </source>
</evidence>
<dbReference type="InterPro" id="IPR040003">
    <property type="entry name" value="PG18-like"/>
</dbReference>
<dbReference type="GO" id="GO:0010027">
    <property type="term" value="P:thylakoid membrane organization"/>
    <property type="evidence" value="ECO:0007669"/>
    <property type="project" value="InterPro"/>
</dbReference>
<dbReference type="PANTHER" id="PTHR35745">
    <property type="entry name" value="BNACNNG14650D PROTEIN"/>
    <property type="match status" value="1"/>
</dbReference>
<proteinExistence type="predicted"/>
<dbReference type="Proteomes" id="UP001140949">
    <property type="component" value="Unassembled WGS sequence"/>
</dbReference>
<feature type="region of interest" description="Disordered" evidence="1">
    <location>
        <begin position="14"/>
        <end position="63"/>
    </location>
</feature>
<sequence>MIGVSISPFSSLLPIPTSKGRPYPPSPYPLLPQTLYPKPRKNTGHLLCMSTSTGKPGPASSGENESKVVLDAFFLGKAFAETLNERIGSAAGEILSVVGQLQAKQQKQVQVFQEEVLERAKRSKEKAALEAMEDKGLVSKSSAALRDPANGVRRPSSGPTAEDPLQEMLKD</sequence>
<protein>
    <submittedName>
        <fullName evidence="2">Uncharacterized protein</fullName>
    </submittedName>
</protein>
<dbReference type="GO" id="GO:0009535">
    <property type="term" value="C:chloroplast thylakoid membrane"/>
    <property type="evidence" value="ECO:0007669"/>
    <property type="project" value="TreeGrafter"/>
</dbReference>
<comment type="caution">
    <text evidence="2">The sequence shown here is derived from an EMBL/GenBank/DDBJ whole genome shotgun (WGS) entry which is preliminary data.</text>
</comment>
<dbReference type="EMBL" id="JANAVB010001997">
    <property type="protein sequence ID" value="KAJ6852010.1"/>
    <property type="molecule type" value="Genomic_DNA"/>
</dbReference>
<organism evidence="2 3">
    <name type="scientific">Iris pallida</name>
    <name type="common">Sweet iris</name>
    <dbReference type="NCBI Taxonomy" id="29817"/>
    <lineage>
        <taxon>Eukaryota</taxon>
        <taxon>Viridiplantae</taxon>
        <taxon>Streptophyta</taxon>
        <taxon>Embryophyta</taxon>
        <taxon>Tracheophyta</taxon>
        <taxon>Spermatophyta</taxon>
        <taxon>Magnoliopsida</taxon>
        <taxon>Liliopsida</taxon>
        <taxon>Asparagales</taxon>
        <taxon>Iridaceae</taxon>
        <taxon>Iridoideae</taxon>
        <taxon>Irideae</taxon>
        <taxon>Iris</taxon>
    </lineage>
</organism>
<accession>A0AAX6IFA0</accession>
<evidence type="ECO:0000313" key="2">
    <source>
        <dbReference type="EMBL" id="KAJ6852010.1"/>
    </source>
</evidence>
<dbReference type="AlphaFoldDB" id="A0AAX6IFA0"/>
<gene>
    <name evidence="2" type="ORF">M6B38_257335</name>
</gene>
<keyword evidence="3" id="KW-1185">Reference proteome</keyword>
<name>A0AAX6IFA0_IRIPA</name>
<feature type="region of interest" description="Disordered" evidence="1">
    <location>
        <begin position="131"/>
        <end position="171"/>
    </location>
</feature>
<dbReference type="Pfam" id="PF20711">
    <property type="entry name" value="DUF6825"/>
    <property type="match status" value="1"/>
</dbReference>
<evidence type="ECO:0000313" key="3">
    <source>
        <dbReference type="Proteomes" id="UP001140949"/>
    </source>
</evidence>
<reference evidence="2" key="2">
    <citation type="submission" date="2023-04" db="EMBL/GenBank/DDBJ databases">
        <authorList>
            <person name="Bruccoleri R.E."/>
            <person name="Oakeley E.J."/>
            <person name="Faust A.-M."/>
            <person name="Dessus-Babus S."/>
            <person name="Altorfer M."/>
            <person name="Burckhardt D."/>
            <person name="Oertli M."/>
            <person name="Naumann U."/>
            <person name="Petersen F."/>
            <person name="Wong J."/>
        </authorList>
    </citation>
    <scope>NUCLEOTIDE SEQUENCE</scope>
    <source>
        <strain evidence="2">GSM-AAB239-AS_SAM_17_03QT</strain>
        <tissue evidence="2">Leaf</tissue>
    </source>
</reference>